<feature type="region of interest" description="Disordered" evidence="7">
    <location>
        <begin position="170"/>
        <end position="195"/>
    </location>
</feature>
<evidence type="ECO:0000256" key="4">
    <source>
        <dbReference type="ARBA" id="ARBA00023098"/>
    </source>
</evidence>
<keyword evidence="5 8" id="KW-0472">Membrane</keyword>
<comment type="caution">
    <text evidence="9">The sequence shown here is derived from an EMBL/GenBank/DDBJ whole genome shotgun (WGS) entry which is preliminary data.</text>
</comment>
<keyword evidence="2 8" id="KW-0812">Transmembrane</keyword>
<keyword evidence="4" id="KW-0443">Lipid metabolism</keyword>
<protein>
    <recommendedName>
        <fullName evidence="11">Phospholipid/glycerol acyltransferase domain-containing protein</fullName>
    </recommendedName>
</protein>
<dbReference type="PANTHER" id="PTHR23063:SF60">
    <property type="entry name" value="LYSOPHOSPHATIDIC ACID:OLEOYL-COA ACYLTRANSFERASE 1"/>
    <property type="match status" value="1"/>
</dbReference>
<evidence type="ECO:0008006" key="11">
    <source>
        <dbReference type="Google" id="ProtNLM"/>
    </source>
</evidence>
<keyword evidence="6" id="KW-0012">Acyltransferase</keyword>
<feature type="transmembrane region" description="Helical" evidence="8">
    <location>
        <begin position="88"/>
        <end position="112"/>
    </location>
</feature>
<dbReference type="GO" id="GO:0016746">
    <property type="term" value="F:acyltransferase activity"/>
    <property type="evidence" value="ECO:0007669"/>
    <property type="project" value="UniProtKB-KW"/>
</dbReference>
<name>A0AAD2GSV4_9AGAR</name>
<reference evidence="9" key="1">
    <citation type="submission" date="2023-11" db="EMBL/GenBank/DDBJ databases">
        <authorList>
            <person name="De Vega J J."/>
            <person name="De Vega J J."/>
        </authorList>
    </citation>
    <scope>NUCLEOTIDE SEQUENCE</scope>
</reference>
<evidence type="ECO:0000313" key="9">
    <source>
        <dbReference type="EMBL" id="CAK5262732.1"/>
    </source>
</evidence>
<evidence type="ECO:0000256" key="6">
    <source>
        <dbReference type="ARBA" id="ARBA00023315"/>
    </source>
</evidence>
<dbReference type="PANTHER" id="PTHR23063">
    <property type="entry name" value="PHOSPHOLIPID ACYLTRANSFERASE"/>
    <property type="match status" value="1"/>
</dbReference>
<keyword evidence="10" id="KW-1185">Reference proteome</keyword>
<proteinExistence type="predicted"/>
<evidence type="ECO:0000313" key="10">
    <source>
        <dbReference type="Proteomes" id="UP001295794"/>
    </source>
</evidence>
<keyword evidence="1" id="KW-0808">Transferase</keyword>
<dbReference type="EMBL" id="CAVNYO010000024">
    <property type="protein sequence ID" value="CAK5262732.1"/>
    <property type="molecule type" value="Genomic_DNA"/>
</dbReference>
<evidence type="ECO:0000256" key="8">
    <source>
        <dbReference type="SAM" id="Phobius"/>
    </source>
</evidence>
<sequence length="390" mass="42514">MEKYSGFRDAGTGVQVNMEKYLDTQSHELQPFLPLVPPASNILTKILTPIGYCVGAVRLVLLLAILLVRLAGSVILIIFSAIPPLHRILNHTLTAFTARLALFILGLFWITVDNVTRKRGRSAKDVESWSPRGGDLIVSNWVSWVEVLWLAFRFDPIFVLPVSQTDPLSTGTVRGSDPVTHTPGRRTGTGSANISAPQRAATQRISILGFRQVSLLSMISATGHAPSSTGPYESLDEIRGRSARPVVVFPECTTSNGRGLLRFAQVFRKEIPVKGYSVFVMCVRYDPPTQHAATLAHTIPGAGNPLGHLFSTAASLAPQSVSVRLLAPSESPGSQLFLASEVLGNYSEGDQLSEACAVLIAQMGKMKRTGLGWEDKVRFLDLFRAKERRQ</sequence>
<evidence type="ECO:0000256" key="3">
    <source>
        <dbReference type="ARBA" id="ARBA00022989"/>
    </source>
</evidence>
<feature type="transmembrane region" description="Helical" evidence="8">
    <location>
        <begin position="59"/>
        <end position="82"/>
    </location>
</feature>
<evidence type="ECO:0000256" key="5">
    <source>
        <dbReference type="ARBA" id="ARBA00023136"/>
    </source>
</evidence>
<evidence type="ECO:0000256" key="7">
    <source>
        <dbReference type="SAM" id="MobiDB-lite"/>
    </source>
</evidence>
<accession>A0AAD2GSV4</accession>
<dbReference type="Proteomes" id="UP001295794">
    <property type="component" value="Unassembled WGS sequence"/>
</dbReference>
<evidence type="ECO:0000256" key="2">
    <source>
        <dbReference type="ARBA" id="ARBA00022692"/>
    </source>
</evidence>
<dbReference type="GO" id="GO:0006629">
    <property type="term" value="P:lipid metabolic process"/>
    <property type="evidence" value="ECO:0007669"/>
    <property type="project" value="UniProtKB-KW"/>
</dbReference>
<evidence type="ECO:0000256" key="1">
    <source>
        <dbReference type="ARBA" id="ARBA00022679"/>
    </source>
</evidence>
<gene>
    <name evidence="9" type="ORF">MYCIT1_LOCUS1690</name>
</gene>
<keyword evidence="3 8" id="KW-1133">Transmembrane helix</keyword>
<dbReference type="AlphaFoldDB" id="A0AAD2GSV4"/>
<organism evidence="9 10">
    <name type="scientific">Mycena citricolor</name>
    <dbReference type="NCBI Taxonomy" id="2018698"/>
    <lineage>
        <taxon>Eukaryota</taxon>
        <taxon>Fungi</taxon>
        <taxon>Dikarya</taxon>
        <taxon>Basidiomycota</taxon>
        <taxon>Agaricomycotina</taxon>
        <taxon>Agaricomycetes</taxon>
        <taxon>Agaricomycetidae</taxon>
        <taxon>Agaricales</taxon>
        <taxon>Marasmiineae</taxon>
        <taxon>Mycenaceae</taxon>
        <taxon>Mycena</taxon>
    </lineage>
</organism>